<evidence type="ECO:0000259" key="5">
    <source>
        <dbReference type="SMART" id="SM00563"/>
    </source>
</evidence>
<organism evidence="6 7">
    <name type="scientific">Phormidium tenue FACHB-1050</name>
    <dbReference type="NCBI Taxonomy" id="2692857"/>
    <lineage>
        <taxon>Bacteria</taxon>
        <taxon>Bacillati</taxon>
        <taxon>Cyanobacteriota</taxon>
        <taxon>Cyanophyceae</taxon>
        <taxon>Oscillatoriophycideae</taxon>
        <taxon>Oscillatoriales</taxon>
        <taxon>Oscillatoriaceae</taxon>
        <taxon>Phormidium</taxon>
    </lineage>
</organism>
<dbReference type="Proteomes" id="UP000618445">
    <property type="component" value="Unassembled WGS sequence"/>
</dbReference>
<dbReference type="GO" id="GO:0016746">
    <property type="term" value="F:acyltransferase activity"/>
    <property type="evidence" value="ECO:0007669"/>
    <property type="project" value="UniProtKB-KW"/>
</dbReference>
<dbReference type="EC" id="2.3.1.51" evidence="4"/>
<dbReference type="SUPFAM" id="SSF69593">
    <property type="entry name" value="Glycerol-3-phosphate (1)-acyltransferase"/>
    <property type="match status" value="1"/>
</dbReference>
<dbReference type="InterPro" id="IPR004552">
    <property type="entry name" value="AGP_acyltrans"/>
</dbReference>
<evidence type="ECO:0000313" key="6">
    <source>
        <dbReference type="EMBL" id="MBD2319737.1"/>
    </source>
</evidence>
<comment type="similarity">
    <text evidence="1 4">Belongs to the 1-acyl-sn-glycerol-3-phosphate acyltransferase family.</text>
</comment>
<dbReference type="InterPro" id="IPR002123">
    <property type="entry name" value="Plipid/glycerol_acylTrfase"/>
</dbReference>
<evidence type="ECO:0000313" key="7">
    <source>
        <dbReference type="Proteomes" id="UP000618445"/>
    </source>
</evidence>
<keyword evidence="4" id="KW-1208">Phospholipid metabolism</keyword>
<evidence type="ECO:0000256" key="4">
    <source>
        <dbReference type="RuleBase" id="RU361267"/>
    </source>
</evidence>
<protein>
    <recommendedName>
        <fullName evidence="4">1-acyl-sn-glycerol-3-phosphate acyltransferase</fullName>
        <ecNumber evidence="4">2.3.1.51</ecNumber>
    </recommendedName>
</protein>
<proteinExistence type="inferred from homology"/>
<sequence length="231" mass="25260">MENYKSSETKRIVANNNATNIAKDKGGNPFFYKMFKWLVVRPLLYLFYQERIYGTENVPLTGNLIVVSNHASDFDPLIVGSCMGRPVAFMAKEELFEIPVLSQAIQAFGAYPVKRGAGDRAAIRAAIASIEKGWATGIFLQGTRTLDGRVTEPKLGAAMIAAKTQAPFLPISIWGTETILPKGAKFPKLFQPVTVRIGQLIPAPETSDRATLEAYTQKCADAINALHALGR</sequence>
<keyword evidence="3 4" id="KW-0012">Acyltransferase</keyword>
<evidence type="ECO:0000256" key="2">
    <source>
        <dbReference type="ARBA" id="ARBA00022679"/>
    </source>
</evidence>
<gene>
    <name evidence="6" type="ORF">H6G05_23225</name>
</gene>
<comment type="domain">
    <text evidence="4">The HXXXXD motif is essential for acyltransferase activity and may constitute the binding site for the phosphate moiety of the glycerol-3-phosphate.</text>
</comment>
<accession>A0ABR8CG69</accession>
<dbReference type="Pfam" id="PF01553">
    <property type="entry name" value="Acyltransferase"/>
    <property type="match status" value="1"/>
</dbReference>
<dbReference type="CDD" id="cd07989">
    <property type="entry name" value="LPLAT_AGPAT-like"/>
    <property type="match status" value="1"/>
</dbReference>
<dbReference type="NCBIfam" id="TIGR00530">
    <property type="entry name" value="AGP_acyltrn"/>
    <property type="match status" value="1"/>
</dbReference>
<reference evidence="6 7" key="1">
    <citation type="journal article" date="2020" name="ISME J.">
        <title>Comparative genomics reveals insights into cyanobacterial evolution and habitat adaptation.</title>
        <authorList>
            <person name="Chen M.Y."/>
            <person name="Teng W.K."/>
            <person name="Zhao L."/>
            <person name="Hu C.X."/>
            <person name="Zhou Y.K."/>
            <person name="Han B.P."/>
            <person name="Song L.R."/>
            <person name="Shu W.S."/>
        </authorList>
    </citation>
    <scope>NUCLEOTIDE SEQUENCE [LARGE SCALE GENOMIC DNA]</scope>
    <source>
        <strain evidence="6 7">FACHB-1050</strain>
    </source>
</reference>
<dbReference type="PANTHER" id="PTHR10434">
    <property type="entry name" value="1-ACYL-SN-GLYCEROL-3-PHOSPHATE ACYLTRANSFERASE"/>
    <property type="match status" value="1"/>
</dbReference>
<dbReference type="SMART" id="SM00563">
    <property type="entry name" value="PlsC"/>
    <property type="match status" value="1"/>
</dbReference>
<keyword evidence="4" id="KW-0594">Phospholipid biosynthesis</keyword>
<dbReference type="EMBL" id="JACJQY010000063">
    <property type="protein sequence ID" value="MBD2319737.1"/>
    <property type="molecule type" value="Genomic_DNA"/>
</dbReference>
<name>A0ABR8CG69_9CYAN</name>
<comment type="catalytic activity">
    <reaction evidence="4">
        <text>a 1-acyl-sn-glycero-3-phosphate + an acyl-CoA = a 1,2-diacyl-sn-glycero-3-phosphate + CoA</text>
        <dbReference type="Rhea" id="RHEA:19709"/>
        <dbReference type="ChEBI" id="CHEBI:57287"/>
        <dbReference type="ChEBI" id="CHEBI:57970"/>
        <dbReference type="ChEBI" id="CHEBI:58342"/>
        <dbReference type="ChEBI" id="CHEBI:58608"/>
        <dbReference type="EC" id="2.3.1.51"/>
    </reaction>
</comment>
<evidence type="ECO:0000256" key="1">
    <source>
        <dbReference type="ARBA" id="ARBA00008655"/>
    </source>
</evidence>
<dbReference type="PANTHER" id="PTHR10434:SF11">
    <property type="entry name" value="1-ACYL-SN-GLYCEROL-3-PHOSPHATE ACYLTRANSFERASE"/>
    <property type="match status" value="1"/>
</dbReference>
<keyword evidence="7" id="KW-1185">Reference proteome</keyword>
<keyword evidence="4" id="KW-0443">Lipid metabolism</keyword>
<keyword evidence="2 4" id="KW-0808">Transferase</keyword>
<comment type="caution">
    <text evidence="6">The sequence shown here is derived from an EMBL/GenBank/DDBJ whole genome shotgun (WGS) entry which is preliminary data.</text>
</comment>
<keyword evidence="4" id="KW-0444">Lipid biosynthesis</keyword>
<feature type="domain" description="Phospholipid/glycerol acyltransferase" evidence="5">
    <location>
        <begin position="64"/>
        <end position="176"/>
    </location>
</feature>
<evidence type="ECO:0000256" key="3">
    <source>
        <dbReference type="ARBA" id="ARBA00023315"/>
    </source>
</evidence>